<reference evidence="4" key="1">
    <citation type="submission" date="2020-05" db="EMBL/GenBank/DDBJ databases">
        <authorList>
            <person name="Chiriac C."/>
            <person name="Salcher M."/>
            <person name="Ghai R."/>
            <person name="Kavagutti S V."/>
        </authorList>
    </citation>
    <scope>NUCLEOTIDE SEQUENCE</scope>
</reference>
<gene>
    <name evidence="4" type="ORF">UFOPK3516_00260</name>
</gene>
<sequence>MTVENVLVVGGGISGTVAAVALAQKGVRATLVEISPEWYGVGHGITVQGNALRVFNEIGALDKMLESGLGFNNLTLFHADGSVINAMDAPKMGGADLPSTMGALRSDLQEVLVGMIHDLGVEVRLGTSMEKFENKGDSVDVTFNDGSVENFDLVIAADGIKSNTRKMLGSKHDKKGTGLGIWRVVTKRTQEMTCSAVCYFGDEYKAGYTPISEDLCYAYVLTKPERPDNGLSDAQEMKRLLSSYHGHFDFIRENIREDDYMNFQPIEWLFIDDEPWHQGRVIAIGDAVHACPPLIAQGAAQCAEDAYVLADYITRDGDMEQLLTEFTTVRKERVKIVVDASMQLVEWEIHPETPGANPGMLMGQAMGALTAPAF</sequence>
<dbReference type="PRINTS" id="PR00420">
    <property type="entry name" value="RNGMNOXGNASE"/>
</dbReference>
<accession>A0A6J7F9W3</accession>
<organism evidence="4">
    <name type="scientific">freshwater metagenome</name>
    <dbReference type="NCBI Taxonomy" id="449393"/>
    <lineage>
        <taxon>unclassified sequences</taxon>
        <taxon>metagenomes</taxon>
        <taxon>ecological metagenomes</taxon>
    </lineage>
</organism>
<evidence type="ECO:0000256" key="2">
    <source>
        <dbReference type="ARBA" id="ARBA00023033"/>
    </source>
</evidence>
<dbReference type="SUPFAM" id="SSF51905">
    <property type="entry name" value="FAD/NAD(P)-binding domain"/>
    <property type="match status" value="1"/>
</dbReference>
<dbReference type="GO" id="GO:0004497">
    <property type="term" value="F:monooxygenase activity"/>
    <property type="evidence" value="ECO:0007669"/>
    <property type="project" value="UniProtKB-KW"/>
</dbReference>
<protein>
    <submittedName>
        <fullName evidence="4">Unannotated protein</fullName>
    </submittedName>
</protein>
<dbReference type="InterPro" id="IPR002938">
    <property type="entry name" value="FAD-bd"/>
</dbReference>
<keyword evidence="2" id="KW-0503">Monooxygenase</keyword>
<dbReference type="Pfam" id="PF01494">
    <property type="entry name" value="FAD_binding_3"/>
    <property type="match status" value="1"/>
</dbReference>
<dbReference type="InterPro" id="IPR036188">
    <property type="entry name" value="FAD/NAD-bd_sf"/>
</dbReference>
<dbReference type="GO" id="GO:0071949">
    <property type="term" value="F:FAD binding"/>
    <property type="evidence" value="ECO:0007669"/>
    <property type="project" value="InterPro"/>
</dbReference>
<keyword evidence="1" id="KW-0560">Oxidoreductase</keyword>
<proteinExistence type="predicted"/>
<dbReference type="NCBIfam" id="NF005313">
    <property type="entry name" value="PRK06847.1"/>
    <property type="match status" value="1"/>
</dbReference>
<dbReference type="PANTHER" id="PTHR13789:SF309">
    <property type="entry name" value="PUTATIVE (AFU_ORTHOLOGUE AFUA_6G14510)-RELATED"/>
    <property type="match status" value="1"/>
</dbReference>
<evidence type="ECO:0000256" key="1">
    <source>
        <dbReference type="ARBA" id="ARBA00023002"/>
    </source>
</evidence>
<evidence type="ECO:0000259" key="3">
    <source>
        <dbReference type="Pfam" id="PF01494"/>
    </source>
</evidence>
<dbReference type="AlphaFoldDB" id="A0A6J7F9W3"/>
<dbReference type="Gene3D" id="3.50.50.60">
    <property type="entry name" value="FAD/NAD(P)-binding domain"/>
    <property type="match status" value="1"/>
</dbReference>
<dbReference type="InterPro" id="IPR050493">
    <property type="entry name" value="FAD-dep_Monooxygenase_BioMet"/>
</dbReference>
<name>A0A6J7F9W3_9ZZZZ</name>
<feature type="domain" description="FAD-binding" evidence="3">
    <location>
        <begin position="5"/>
        <end position="340"/>
    </location>
</feature>
<evidence type="ECO:0000313" key="4">
    <source>
        <dbReference type="EMBL" id="CAB4889710.1"/>
    </source>
</evidence>
<dbReference type="EMBL" id="CAFBMB010000010">
    <property type="protein sequence ID" value="CAB4889710.1"/>
    <property type="molecule type" value="Genomic_DNA"/>
</dbReference>
<dbReference type="PANTHER" id="PTHR13789">
    <property type="entry name" value="MONOOXYGENASE"/>
    <property type="match status" value="1"/>
</dbReference>